<feature type="domain" description="ABM" evidence="6">
    <location>
        <begin position="48"/>
        <end position="138"/>
    </location>
</feature>
<organism evidence="7 8">
    <name type="scientific">Murinocardiopsis flavida</name>
    <dbReference type="NCBI Taxonomy" id="645275"/>
    <lineage>
        <taxon>Bacteria</taxon>
        <taxon>Bacillati</taxon>
        <taxon>Actinomycetota</taxon>
        <taxon>Actinomycetes</taxon>
        <taxon>Streptosporangiales</taxon>
        <taxon>Nocardiopsidaceae</taxon>
        <taxon>Murinocardiopsis</taxon>
    </lineage>
</organism>
<dbReference type="Proteomes" id="UP000240542">
    <property type="component" value="Unassembled WGS sequence"/>
</dbReference>
<name>A0A2P8CZX8_9ACTN</name>
<dbReference type="InterPro" id="IPR007138">
    <property type="entry name" value="ABM_dom"/>
</dbReference>
<feature type="binding site" description="distal binding residue" evidence="5">
    <location>
        <position position="198"/>
    </location>
    <ligand>
        <name>heme</name>
        <dbReference type="ChEBI" id="CHEBI:30413"/>
    </ligand>
    <ligandPart>
        <name>Fe</name>
        <dbReference type="ChEBI" id="CHEBI:18248"/>
    </ligandPart>
</feature>
<evidence type="ECO:0000256" key="3">
    <source>
        <dbReference type="ARBA" id="ARBA00022723"/>
    </source>
</evidence>
<dbReference type="InterPro" id="IPR012292">
    <property type="entry name" value="Globin/Proto"/>
</dbReference>
<keyword evidence="8" id="KW-1185">Reference proteome</keyword>
<dbReference type="SUPFAM" id="SSF54909">
    <property type="entry name" value="Dimeric alpha+beta barrel"/>
    <property type="match status" value="1"/>
</dbReference>
<dbReference type="Pfam" id="PF01152">
    <property type="entry name" value="Bac_globin"/>
    <property type="match status" value="1"/>
</dbReference>
<dbReference type="GO" id="GO:0046872">
    <property type="term" value="F:metal ion binding"/>
    <property type="evidence" value="ECO:0007669"/>
    <property type="project" value="UniProtKB-KW"/>
</dbReference>
<protein>
    <submittedName>
        <fullName evidence="7">Truncated hemoglobin YjbI</fullName>
    </submittedName>
</protein>
<keyword evidence="3 5" id="KW-0479">Metal-binding</keyword>
<dbReference type="Pfam" id="PF03992">
    <property type="entry name" value="ABM"/>
    <property type="match status" value="1"/>
</dbReference>
<evidence type="ECO:0000256" key="2">
    <source>
        <dbReference type="ARBA" id="ARBA00022617"/>
    </source>
</evidence>
<evidence type="ECO:0000256" key="1">
    <source>
        <dbReference type="ARBA" id="ARBA00022448"/>
    </source>
</evidence>
<dbReference type="GO" id="GO:0020037">
    <property type="term" value="F:heme binding"/>
    <property type="evidence" value="ECO:0007669"/>
    <property type="project" value="InterPro"/>
</dbReference>
<dbReference type="InterPro" id="IPR001486">
    <property type="entry name" value="Hemoglobin_trunc"/>
</dbReference>
<dbReference type="InterPro" id="IPR011008">
    <property type="entry name" value="Dimeric_a/b-barrel"/>
</dbReference>
<keyword evidence="1" id="KW-0813">Transport</keyword>
<dbReference type="Gene3D" id="3.30.70.100">
    <property type="match status" value="1"/>
</dbReference>
<proteinExistence type="predicted"/>
<dbReference type="CDD" id="cd14775">
    <property type="entry name" value="TrHb2_O-like"/>
    <property type="match status" value="1"/>
</dbReference>
<evidence type="ECO:0000313" key="8">
    <source>
        <dbReference type="Proteomes" id="UP000240542"/>
    </source>
</evidence>
<sequence>MPRGGIGRHGLRPPPRRFRCVTAGRDYRDVARTQWWRAAAGAWLLGMTLEYIRYRIAEPDRAEFEAACARAAVPLASAPQCRAYELSHCEEEPGSYILRIDWTSTEDHLKGFRASDAFHAFVAEVRPYVRDIEEMRHYAPTRVAGAGAGAAEDTAPNLYEWAGGAEAWERLTEAFYREVHRDDLLEPLFRHMDAHHPHYVALWLAEVFGGPEHYTEERGGFQRMADRHLGKGITEQQRRRWISLLMDAADEVGLPADPEFRSAFTGYIEWGTRLAVANSRPGAGAAGWAPVPKWGWGVAPPRRS</sequence>
<evidence type="ECO:0000313" key="7">
    <source>
        <dbReference type="EMBL" id="PSK90507.1"/>
    </source>
</evidence>
<evidence type="ECO:0000259" key="6">
    <source>
        <dbReference type="PROSITE" id="PS51725"/>
    </source>
</evidence>
<reference evidence="7 8" key="1">
    <citation type="submission" date="2018-03" db="EMBL/GenBank/DDBJ databases">
        <title>Genomic Encyclopedia of Archaeal and Bacterial Type Strains, Phase II (KMG-II): from individual species to whole genera.</title>
        <authorList>
            <person name="Goeker M."/>
        </authorList>
    </citation>
    <scope>NUCLEOTIDE SEQUENCE [LARGE SCALE GENOMIC DNA]</scope>
    <source>
        <strain evidence="7 8">DSM 45312</strain>
    </source>
</reference>
<dbReference type="EMBL" id="PYGA01000022">
    <property type="protein sequence ID" value="PSK90507.1"/>
    <property type="molecule type" value="Genomic_DNA"/>
</dbReference>
<accession>A0A2P8CZX8</accession>
<gene>
    <name evidence="7" type="ORF">CLV63_12241</name>
</gene>
<dbReference type="SUPFAM" id="SSF46458">
    <property type="entry name" value="Globin-like"/>
    <property type="match status" value="1"/>
</dbReference>
<keyword evidence="4 5" id="KW-0408">Iron</keyword>
<dbReference type="InterPro" id="IPR009050">
    <property type="entry name" value="Globin-like_sf"/>
</dbReference>
<comment type="caution">
    <text evidence="7">The sequence shown here is derived from an EMBL/GenBank/DDBJ whole genome shotgun (WGS) entry which is preliminary data.</text>
</comment>
<keyword evidence="2 5" id="KW-0349">Heme</keyword>
<dbReference type="PROSITE" id="PS51725">
    <property type="entry name" value="ABM"/>
    <property type="match status" value="1"/>
</dbReference>
<evidence type="ECO:0000256" key="4">
    <source>
        <dbReference type="ARBA" id="ARBA00023004"/>
    </source>
</evidence>
<evidence type="ECO:0000256" key="5">
    <source>
        <dbReference type="PIRSR" id="PIRSR601486-1"/>
    </source>
</evidence>
<dbReference type="AlphaFoldDB" id="A0A2P8CZX8"/>
<dbReference type="Gene3D" id="1.10.490.10">
    <property type="entry name" value="Globins"/>
    <property type="match status" value="1"/>
</dbReference>
<dbReference type="GO" id="GO:0019825">
    <property type="term" value="F:oxygen binding"/>
    <property type="evidence" value="ECO:0007669"/>
    <property type="project" value="InterPro"/>
</dbReference>